<evidence type="ECO:0000313" key="5">
    <source>
        <dbReference type="EMBL" id="PJC30151.1"/>
    </source>
</evidence>
<dbReference type="Gene3D" id="2.40.50.140">
    <property type="entry name" value="Nucleic acid-binding proteins"/>
    <property type="match status" value="1"/>
</dbReference>
<dbReference type="GO" id="GO:0043590">
    <property type="term" value="C:bacterial nucleoid"/>
    <property type="evidence" value="ECO:0007669"/>
    <property type="project" value="TreeGrafter"/>
</dbReference>
<dbReference type="GO" id="GO:0006310">
    <property type="term" value="P:DNA recombination"/>
    <property type="evidence" value="ECO:0007669"/>
    <property type="project" value="UniProtKB-KW"/>
</dbReference>
<organism evidence="5 6">
    <name type="scientific">Candidatus Roizmanbacteria bacterium CG_4_9_14_0_2_um_filter_39_13</name>
    <dbReference type="NCBI Taxonomy" id="1974839"/>
    <lineage>
        <taxon>Bacteria</taxon>
        <taxon>Candidatus Roizmaniibacteriota</taxon>
    </lineage>
</organism>
<evidence type="ECO:0000256" key="2">
    <source>
        <dbReference type="ARBA" id="ARBA00023172"/>
    </source>
</evidence>
<sequence length="174" mass="20215">MNRLQKIQGFVLKRKNLLEKDVLVTVFTKEYGKMTLIAKGIRSFTSKRAAHIQTGNFIKAQIRQSKSIWYLQSTELISGFLSLRIDAKIDQIYLFLSIVDGLMPEDQEDIDVFDRMQHFFVMLSKNTDHVQVLKQNLQKLLETLGYVDGELPLSELVQIAENTIEKRLPRRVIM</sequence>
<name>A0A2M8EWB2_9BACT</name>
<dbReference type="Pfam" id="PF11967">
    <property type="entry name" value="RecO_N"/>
    <property type="match status" value="1"/>
</dbReference>
<evidence type="ECO:0000313" key="6">
    <source>
        <dbReference type="Proteomes" id="UP000231383"/>
    </source>
</evidence>
<protein>
    <submittedName>
        <fullName evidence="5">DNA repair protein RecO</fullName>
    </submittedName>
</protein>
<dbReference type="InterPro" id="IPR022572">
    <property type="entry name" value="DNA_rep/recomb_RecO_N"/>
</dbReference>
<dbReference type="NCBIfam" id="TIGR00613">
    <property type="entry name" value="reco"/>
    <property type="match status" value="1"/>
</dbReference>
<dbReference type="AlphaFoldDB" id="A0A2M8EWB2"/>
<dbReference type="EMBL" id="PFSC01000188">
    <property type="protein sequence ID" value="PJC30151.1"/>
    <property type="molecule type" value="Genomic_DNA"/>
</dbReference>
<comment type="caution">
    <text evidence="5">The sequence shown here is derived from an EMBL/GenBank/DDBJ whole genome shotgun (WGS) entry which is preliminary data.</text>
</comment>
<dbReference type="InterPro" id="IPR003717">
    <property type="entry name" value="RecO"/>
</dbReference>
<dbReference type="GO" id="GO:0006302">
    <property type="term" value="P:double-strand break repair"/>
    <property type="evidence" value="ECO:0007669"/>
    <property type="project" value="TreeGrafter"/>
</dbReference>
<keyword evidence="3" id="KW-0234">DNA repair</keyword>
<evidence type="ECO:0000256" key="3">
    <source>
        <dbReference type="ARBA" id="ARBA00023204"/>
    </source>
</evidence>
<evidence type="ECO:0000256" key="1">
    <source>
        <dbReference type="ARBA" id="ARBA00022763"/>
    </source>
</evidence>
<accession>A0A2M8EWB2</accession>
<dbReference type="PANTHER" id="PTHR33991">
    <property type="entry name" value="DNA REPAIR PROTEIN RECO"/>
    <property type="match status" value="1"/>
</dbReference>
<evidence type="ECO:0000259" key="4">
    <source>
        <dbReference type="Pfam" id="PF11967"/>
    </source>
</evidence>
<keyword evidence="2" id="KW-0233">DNA recombination</keyword>
<reference evidence="6" key="1">
    <citation type="submission" date="2017-09" db="EMBL/GenBank/DDBJ databases">
        <title>Depth-based differentiation of microbial function through sediment-hosted aquifers and enrichment of novel symbionts in the deep terrestrial subsurface.</title>
        <authorList>
            <person name="Probst A.J."/>
            <person name="Ladd B."/>
            <person name="Jarett J.K."/>
            <person name="Geller-Mcgrath D.E."/>
            <person name="Sieber C.M.K."/>
            <person name="Emerson J.B."/>
            <person name="Anantharaman K."/>
            <person name="Thomas B.C."/>
            <person name="Malmstrom R."/>
            <person name="Stieglmeier M."/>
            <person name="Klingl A."/>
            <person name="Woyke T."/>
            <person name="Ryan C.M."/>
            <person name="Banfield J.F."/>
        </authorList>
    </citation>
    <scope>NUCLEOTIDE SEQUENCE [LARGE SCALE GENOMIC DNA]</scope>
</reference>
<proteinExistence type="predicted"/>
<feature type="domain" description="DNA replication/recombination mediator RecO N-terminal" evidence="4">
    <location>
        <begin position="5"/>
        <end position="80"/>
    </location>
</feature>
<keyword evidence="1" id="KW-0227">DNA damage</keyword>
<dbReference type="InterPro" id="IPR012340">
    <property type="entry name" value="NA-bd_OB-fold"/>
</dbReference>
<dbReference type="PANTHER" id="PTHR33991:SF1">
    <property type="entry name" value="DNA REPAIR PROTEIN RECO"/>
    <property type="match status" value="1"/>
</dbReference>
<gene>
    <name evidence="5" type="primary">recO</name>
    <name evidence="5" type="ORF">CO051_07140</name>
</gene>
<dbReference type="SUPFAM" id="SSF50249">
    <property type="entry name" value="Nucleic acid-binding proteins"/>
    <property type="match status" value="1"/>
</dbReference>
<dbReference type="Proteomes" id="UP000231383">
    <property type="component" value="Unassembled WGS sequence"/>
</dbReference>